<gene>
    <name evidence="7" type="ORF">ACFFVI_00595</name>
</gene>
<evidence type="ECO:0000256" key="4">
    <source>
        <dbReference type="ARBA" id="ARBA00022989"/>
    </source>
</evidence>
<protein>
    <submittedName>
        <fullName evidence="7">LysE family translocator</fullName>
    </submittedName>
</protein>
<evidence type="ECO:0000256" key="2">
    <source>
        <dbReference type="ARBA" id="ARBA00022475"/>
    </source>
</evidence>
<feature type="transmembrane region" description="Helical" evidence="6">
    <location>
        <begin position="6"/>
        <end position="29"/>
    </location>
</feature>
<dbReference type="PIRSF" id="PIRSF006324">
    <property type="entry name" value="LeuE"/>
    <property type="match status" value="1"/>
</dbReference>
<dbReference type="EMBL" id="JBHMDM010000001">
    <property type="protein sequence ID" value="MFB9375456.1"/>
    <property type="molecule type" value="Genomic_DNA"/>
</dbReference>
<evidence type="ECO:0000256" key="6">
    <source>
        <dbReference type="SAM" id="Phobius"/>
    </source>
</evidence>
<organism evidence="7 8">
    <name type="scientific">Kineococcus gynurae</name>
    <dbReference type="NCBI Taxonomy" id="452979"/>
    <lineage>
        <taxon>Bacteria</taxon>
        <taxon>Bacillati</taxon>
        <taxon>Actinomycetota</taxon>
        <taxon>Actinomycetes</taxon>
        <taxon>Kineosporiales</taxon>
        <taxon>Kineosporiaceae</taxon>
        <taxon>Kineococcus</taxon>
    </lineage>
</organism>
<name>A0ABV5LN06_9ACTN</name>
<comment type="subcellular location">
    <subcellularLocation>
        <location evidence="1">Cell membrane</location>
        <topology evidence="1">Multi-pass membrane protein</topology>
    </subcellularLocation>
</comment>
<accession>A0ABV5LN06</accession>
<dbReference type="Pfam" id="PF01810">
    <property type="entry name" value="LysE"/>
    <property type="match status" value="1"/>
</dbReference>
<dbReference type="InterPro" id="IPR001123">
    <property type="entry name" value="LeuE-type"/>
</dbReference>
<keyword evidence="3 6" id="KW-0812">Transmembrane</keyword>
<keyword evidence="2" id="KW-1003">Cell membrane</keyword>
<dbReference type="PANTHER" id="PTHR30086:SF20">
    <property type="entry name" value="ARGININE EXPORTER PROTEIN ARGO-RELATED"/>
    <property type="match status" value="1"/>
</dbReference>
<comment type="caution">
    <text evidence="7">The sequence shown here is derived from an EMBL/GenBank/DDBJ whole genome shotgun (WGS) entry which is preliminary data.</text>
</comment>
<feature type="transmembrane region" description="Helical" evidence="6">
    <location>
        <begin position="41"/>
        <end position="65"/>
    </location>
</feature>
<keyword evidence="4 6" id="KW-1133">Transmembrane helix</keyword>
<dbReference type="RefSeq" id="WP_380136291.1">
    <property type="nucleotide sequence ID" value="NZ_JBHLUI010000006.1"/>
</dbReference>
<keyword evidence="8" id="KW-1185">Reference proteome</keyword>
<evidence type="ECO:0000256" key="3">
    <source>
        <dbReference type="ARBA" id="ARBA00022692"/>
    </source>
</evidence>
<feature type="transmembrane region" description="Helical" evidence="6">
    <location>
        <begin position="149"/>
        <end position="167"/>
    </location>
</feature>
<dbReference type="PANTHER" id="PTHR30086">
    <property type="entry name" value="ARGININE EXPORTER PROTEIN ARGO"/>
    <property type="match status" value="1"/>
</dbReference>
<evidence type="ECO:0000256" key="1">
    <source>
        <dbReference type="ARBA" id="ARBA00004651"/>
    </source>
</evidence>
<proteinExistence type="predicted"/>
<reference evidence="7 8" key="1">
    <citation type="submission" date="2024-09" db="EMBL/GenBank/DDBJ databases">
        <authorList>
            <person name="Sun Q."/>
            <person name="Mori K."/>
        </authorList>
    </citation>
    <scope>NUCLEOTIDE SEQUENCE [LARGE SCALE GENOMIC DNA]</scope>
    <source>
        <strain evidence="7 8">TISTR 1856</strain>
    </source>
</reference>
<evidence type="ECO:0000313" key="7">
    <source>
        <dbReference type="EMBL" id="MFB9375456.1"/>
    </source>
</evidence>
<keyword evidence="5 6" id="KW-0472">Membrane</keyword>
<sequence>MVTLEQVVALALASALLIVVPGLSVLFVVGRALSRGRRVALAGVVGNGIGSYAAAVAIAVGLGPVLHRSELVFLLLKVAGAAYLVWLGVHAIRHPSPPPGVTGGPRESTLGAVRTGAVVGISNPKVFILFAAILPPFADPTAGDVTTQLLLLALVPVLLGLTTDSLWGLLAGRARGLLAGTPARSRTVARVGGGSMIALGVSVALTGRPGH</sequence>
<feature type="transmembrane region" description="Helical" evidence="6">
    <location>
        <begin position="71"/>
        <end position="92"/>
    </location>
</feature>
<evidence type="ECO:0000256" key="5">
    <source>
        <dbReference type="ARBA" id="ARBA00023136"/>
    </source>
</evidence>
<evidence type="ECO:0000313" key="8">
    <source>
        <dbReference type="Proteomes" id="UP001589748"/>
    </source>
</evidence>
<dbReference type="Proteomes" id="UP001589748">
    <property type="component" value="Unassembled WGS sequence"/>
</dbReference>